<dbReference type="GO" id="GO:0033627">
    <property type="term" value="P:cell adhesion mediated by integrin"/>
    <property type="evidence" value="ECO:0007669"/>
    <property type="project" value="TreeGrafter"/>
</dbReference>
<dbReference type="EMBL" id="BAOS01000001">
    <property type="protein sequence ID" value="GAX59205.1"/>
    <property type="molecule type" value="Genomic_DNA"/>
</dbReference>
<gene>
    <name evidence="4" type="ORF">SCALIN_C01_0136</name>
</gene>
<dbReference type="InterPro" id="IPR000413">
    <property type="entry name" value="Integrin_alpha"/>
</dbReference>
<keyword evidence="2" id="KW-0677">Repeat</keyword>
<dbReference type="RefSeq" id="WP_096892343.1">
    <property type="nucleotide sequence ID" value="NZ_BAOS01000001.1"/>
</dbReference>
<organism evidence="4 5">
    <name type="scientific">Candidatus Scalindua japonica</name>
    <dbReference type="NCBI Taxonomy" id="1284222"/>
    <lineage>
        <taxon>Bacteria</taxon>
        <taxon>Pseudomonadati</taxon>
        <taxon>Planctomycetota</taxon>
        <taxon>Candidatus Brocadiia</taxon>
        <taxon>Candidatus Brocadiales</taxon>
        <taxon>Candidatus Scalinduaceae</taxon>
        <taxon>Candidatus Scalindua</taxon>
    </lineage>
</organism>
<sequence>MDFPRIKGSYTSFSKSRFRTLATTSLLFMLIGVAPVLSTCLISVSSMASVKKDTAVKLPAEASAGWWSKVQKQIRQSEYHVGWQDHSFLPYVKSAYQAPNRAQNLRTYFIRDGIRVIPRSSKGDDWIWGMSMSSYGFKGDIKAAGQAIPSYSGNGIYYQREGLIEWYINDEHGLEQGFTLDSPPRSNEPDPGTWIIIEMDLYGDLKASLNSMAGIVEFINTDGEVVLFYHKLHAFDSSGKELPSELALSDSGIEILVDTDQASYPVTIDPLITAPKPNWSAEGNQVDAVFGWSVSTAGDVNGDGYSDVIIGAELYDNGETNEGKAFVYHGSSFGLSATADWTVEGNKENAYFGFLVSTAGDVNGDGYDDVIIGAPLYSNGELYEGRAFVYHGSALGLSAAADWMDESNKVLAFFGVGLATAGDVNGDGFSDIIVGADSYNNGEFEEGMAFLYHGSSSGLSTTADWTDEGDQVSAYFGFSVSTAGDVNGDGYDDVIIGANGYDNGEVNEGKAFVYYGSSSGISTIADWEVESNQVNSVYGWAVSSAGDVNGDGYSDVIVGAPFYDNGEKNEGMVFMYLGSSSGLSINADWTAESDQEAALMGRLVSTAGDVNGDGYSDVIVGVHEYDNGEIDEGLAIVYLGSSTGLSMTGDWSAEGNQNRAIFGRSVSTAGDVNGDGYSDIIVSAPFYDNGESQEGKVFVYMGSPAGLGTTADWKAEGGQTSAYFGISATTAGDVNGDGFGDVIVGAYEFDSGEVNEGKVFMYLGSLLGPSTTADWEAEGDQANASFGVSVSTAGDVNGDGYSDIIVGANKYDNGETDEGRVFVYNGSSSGLGASAVWTAEGDQAYASFGVSVSTAGDVNGDGYSDIIIGSCTYDNGEIDEGKAFVYHGSASGLSITTDWTAEGNQGSANYGWSVSTAGDVNNDGYSEVIVGAPLYENGETNEGMASVYNGSSSGLSSAADWTAEGSQANAYFGISVSAAGDVNADGYGDVIVGAPLYGNGESYEGMASVYHGSFSGLNTLADWTVESDQALALFGISVSTAGDVNGDGYDDVIVGSRFYDNGETDEGMAVVYLGSSWGISPTAFWTAEGNQISAYFGWSVSTAGDVNGDGYSDVIVGAPLYNNGEADEGMAFLYLGSSSGLNTTSTGDWTGEGNQHSAYFGWSVSTAGDVNGDGYSDIIIGAYGYDSGEVNEGAAFVYHGSSSGFGTNADWTAEGNQGSASFGISVSTAGDVNGDGYSDVIVGANEFDNGNVNEGMANVYYGSAMGLNVPPDWTAEGNMDNAYFGWSVSNAGDVNNDGYSDVIVGSPFYTNGEASEGMAFVYLGSSAGLNTTADWTGEGNQGGAVFGRSVAAAGDINGDGYGDVVVGSPGYDNYVSGNNNVGRAFVYQGSLSGLSASENWMTEGTQLNEYYGWEVDTAGDVNGDGYGDVIVGGPGHDNVVTDDGMAFVYHGSLSGLSLTSDWNADGGQTGAFFGYSVSTAGDVNGDGYGDVIVGSPLADNGVIYEGMAFVYHGSSSGLNTNADWTAKSGMSASYFGITVSSAGDVNGDTFSDIIIGAYRYNNGEAEEGMAFVYQGSLSGLRTTE</sequence>
<dbReference type="PROSITE" id="PS51470">
    <property type="entry name" value="FG_GAP"/>
    <property type="match status" value="21"/>
</dbReference>
<dbReference type="SUPFAM" id="SSF69318">
    <property type="entry name" value="Integrin alpha N-terminal domain"/>
    <property type="match status" value="7"/>
</dbReference>
<dbReference type="PRINTS" id="PR01185">
    <property type="entry name" value="INTEGRINA"/>
</dbReference>
<keyword evidence="1" id="KW-0732">Signal</keyword>
<keyword evidence="5" id="KW-1185">Reference proteome</keyword>
<dbReference type="Pfam" id="PF01839">
    <property type="entry name" value="FG-GAP"/>
    <property type="match status" value="20"/>
</dbReference>
<dbReference type="GO" id="GO:0005178">
    <property type="term" value="F:integrin binding"/>
    <property type="evidence" value="ECO:0007669"/>
    <property type="project" value="TreeGrafter"/>
</dbReference>
<accession>A0A286TTM0</accession>
<dbReference type="OrthoDB" id="292163at2"/>
<dbReference type="Gene3D" id="2.130.10.130">
    <property type="entry name" value="Integrin alpha, N-terminal"/>
    <property type="match status" value="10"/>
</dbReference>
<evidence type="ECO:0000313" key="5">
    <source>
        <dbReference type="Proteomes" id="UP000218542"/>
    </source>
</evidence>
<dbReference type="GO" id="GO:0008305">
    <property type="term" value="C:integrin complex"/>
    <property type="evidence" value="ECO:0007669"/>
    <property type="project" value="InterPro"/>
</dbReference>
<keyword evidence="3" id="KW-0325">Glycoprotein</keyword>
<dbReference type="InterPro" id="IPR013517">
    <property type="entry name" value="FG-GAP"/>
</dbReference>
<dbReference type="PANTHER" id="PTHR23220">
    <property type="entry name" value="INTEGRIN ALPHA"/>
    <property type="match status" value="1"/>
</dbReference>
<dbReference type="PANTHER" id="PTHR23220:SF122">
    <property type="entry name" value="INTEGRIN ALPHA-PS1"/>
    <property type="match status" value="1"/>
</dbReference>
<proteinExistence type="predicted"/>
<dbReference type="GO" id="GO:0007229">
    <property type="term" value="P:integrin-mediated signaling pathway"/>
    <property type="evidence" value="ECO:0007669"/>
    <property type="project" value="TreeGrafter"/>
</dbReference>
<evidence type="ECO:0008006" key="6">
    <source>
        <dbReference type="Google" id="ProtNLM"/>
    </source>
</evidence>
<dbReference type="InterPro" id="IPR013519">
    <property type="entry name" value="Int_alpha_beta-p"/>
</dbReference>
<dbReference type="SMART" id="SM00191">
    <property type="entry name" value="Int_alpha"/>
    <property type="match status" value="21"/>
</dbReference>
<comment type="caution">
    <text evidence="4">The sequence shown here is derived from an EMBL/GenBank/DDBJ whole genome shotgun (WGS) entry which is preliminary data.</text>
</comment>
<dbReference type="GO" id="GO:0007160">
    <property type="term" value="P:cell-matrix adhesion"/>
    <property type="evidence" value="ECO:0007669"/>
    <property type="project" value="TreeGrafter"/>
</dbReference>
<evidence type="ECO:0000256" key="2">
    <source>
        <dbReference type="ARBA" id="ARBA00022737"/>
    </source>
</evidence>
<dbReference type="InterPro" id="IPR028994">
    <property type="entry name" value="Integrin_alpha_N"/>
</dbReference>
<evidence type="ECO:0000313" key="4">
    <source>
        <dbReference type="EMBL" id="GAX59205.1"/>
    </source>
</evidence>
<dbReference type="GO" id="GO:0098609">
    <property type="term" value="P:cell-cell adhesion"/>
    <property type="evidence" value="ECO:0007669"/>
    <property type="project" value="TreeGrafter"/>
</dbReference>
<name>A0A286TTM0_9BACT</name>
<evidence type="ECO:0000256" key="1">
    <source>
        <dbReference type="ARBA" id="ARBA00022729"/>
    </source>
</evidence>
<protein>
    <recommendedName>
        <fullName evidence="6">FG-GAP repeat protein</fullName>
    </recommendedName>
</protein>
<dbReference type="Proteomes" id="UP000218542">
    <property type="component" value="Unassembled WGS sequence"/>
</dbReference>
<dbReference type="GO" id="GO:0009897">
    <property type="term" value="C:external side of plasma membrane"/>
    <property type="evidence" value="ECO:0007669"/>
    <property type="project" value="TreeGrafter"/>
</dbReference>
<reference evidence="5" key="1">
    <citation type="journal article" date="2017" name="Environ. Microbiol. Rep.">
        <title>Genetic Diversity of Marine Anaerobic Ammonium-Oxidizing Bacteria as Revealed by Genomic and Proteomic Analyses of 'Candidatus Scalindua japonica'.</title>
        <authorList>
            <person name="Oshiki M."/>
            <person name="Mizuto K."/>
            <person name="Kimura Z."/>
            <person name="Kindaichi T."/>
            <person name="Satoh H."/>
            <person name="Okabe S."/>
        </authorList>
    </citation>
    <scope>NUCLEOTIDE SEQUENCE [LARGE SCALE GENOMIC DNA]</scope>
    <source>
        <strain evidence="5">husup-a2</strain>
    </source>
</reference>
<evidence type="ECO:0000256" key="3">
    <source>
        <dbReference type="ARBA" id="ARBA00023180"/>
    </source>
</evidence>